<dbReference type="Proteomes" id="UP000298061">
    <property type="component" value="Unassembled WGS sequence"/>
</dbReference>
<accession>A0A4Z0A1K5</accession>
<protein>
    <submittedName>
        <fullName evidence="2">Uncharacterized protein</fullName>
    </submittedName>
</protein>
<sequence length="163" mass="17846">MPLLHPEPRHLETVETVRKQRIAYAMRHHVAEEDHGDADDESGSVEDSVWSMASSPGSLPGMPAGCERLPRMPGSYASPEVNSSPSFTWSALGLEDMVPQSMHAPPFPSDRLPDLWLNIPTPMFPTPQSPTTSALGLQGVPPLPVFSIDEFELEAAGKSEWFE</sequence>
<dbReference type="EMBL" id="SFCI01000266">
    <property type="protein sequence ID" value="TFY80966.1"/>
    <property type="molecule type" value="Genomic_DNA"/>
</dbReference>
<name>A0A4Z0A1K5_9AGAM</name>
<evidence type="ECO:0000313" key="3">
    <source>
        <dbReference type="Proteomes" id="UP000298061"/>
    </source>
</evidence>
<gene>
    <name evidence="2" type="ORF">EWM64_g3053</name>
</gene>
<keyword evidence="3" id="KW-1185">Reference proteome</keyword>
<evidence type="ECO:0000256" key="1">
    <source>
        <dbReference type="SAM" id="MobiDB-lite"/>
    </source>
</evidence>
<organism evidence="2 3">
    <name type="scientific">Hericium alpestre</name>
    <dbReference type="NCBI Taxonomy" id="135208"/>
    <lineage>
        <taxon>Eukaryota</taxon>
        <taxon>Fungi</taxon>
        <taxon>Dikarya</taxon>
        <taxon>Basidiomycota</taxon>
        <taxon>Agaricomycotina</taxon>
        <taxon>Agaricomycetes</taxon>
        <taxon>Russulales</taxon>
        <taxon>Hericiaceae</taxon>
        <taxon>Hericium</taxon>
    </lineage>
</organism>
<feature type="region of interest" description="Disordered" evidence="1">
    <location>
        <begin position="31"/>
        <end position="80"/>
    </location>
</feature>
<reference evidence="2 3" key="1">
    <citation type="submission" date="2019-02" db="EMBL/GenBank/DDBJ databases">
        <title>Genome sequencing of the rare red list fungi Hericium alpestre (H. flagellum).</title>
        <authorList>
            <person name="Buettner E."/>
            <person name="Kellner H."/>
        </authorList>
    </citation>
    <scope>NUCLEOTIDE SEQUENCE [LARGE SCALE GENOMIC DNA]</scope>
    <source>
        <strain evidence="2 3">DSM 108284</strain>
    </source>
</reference>
<proteinExistence type="predicted"/>
<comment type="caution">
    <text evidence="2">The sequence shown here is derived from an EMBL/GenBank/DDBJ whole genome shotgun (WGS) entry which is preliminary data.</text>
</comment>
<evidence type="ECO:0000313" key="2">
    <source>
        <dbReference type="EMBL" id="TFY80966.1"/>
    </source>
</evidence>
<feature type="compositionally biased region" description="Acidic residues" evidence="1">
    <location>
        <begin position="34"/>
        <end position="44"/>
    </location>
</feature>
<dbReference type="AlphaFoldDB" id="A0A4Z0A1K5"/>